<evidence type="ECO:0000256" key="2">
    <source>
        <dbReference type="SAM" id="SignalP"/>
    </source>
</evidence>
<sequence length="597" mass="67000">MRKQTKLVAVLSTAALLAIGASMTSFAAVGWAEEDGTWVYYDRSENRVTDQWARSGNNWYYLDDSGDMAIDQLIEDGDHYYYVDASGAMVTNQWVAVDNEDAGDDDEPDHYWYYFQANGRAMTNGSSDRVSLKTINGRRYAFDDEGRMLYGWVNADSAERVDNSDGDAFLEGDYYFGGEDDGAMTTGWLQLDITYDEATSGDYEWISPVFSEDEDQTRWFYFLSNGKKIKADDGDSQKERTINGRRYAFDQYGAMTAEWSMDTEKATTSDGNSLATSSRAQYSQAWRYFNSVEDGSRVSRGWFRVVAAEMLDRDRYDDDEDNWYYADGSGNIYAGEFKTINGRRYAFRNDGRMVNGLKFILEDSDYIEVLADDNDNYPFDNEDDFMENASVLEGMGYKCYYFGDSSDGSLKTGRTTLSFDGDNTTFYFERSGSRRGAGISGEQDDRYYQSGLLLKAGSDEKYQVIVRDTVTVAAGKDADKERDSFTKLDDVDGLLAAVDSSNYVNVPVSTLGSADMGDMFGISNLNKDADDLRELYIFGTAEDGNGGYTTASGLGSDYILINTSGKVIDGRSRSKDGSDYYYVTNNRGQIMAIYLED</sequence>
<protein>
    <recommendedName>
        <fullName evidence="5">Cell wall-binding repeat protein</fullName>
    </recommendedName>
</protein>
<dbReference type="AlphaFoldDB" id="A0A0J9BJL6"/>
<dbReference type="Gene3D" id="2.10.270.10">
    <property type="entry name" value="Cholin Binding"/>
    <property type="match status" value="4"/>
</dbReference>
<dbReference type="OrthoDB" id="2028350at2"/>
<dbReference type="RefSeq" id="WP_048928997.1">
    <property type="nucleotide sequence ID" value="NZ_KQ235875.1"/>
</dbReference>
<accession>A0A0J9BJL6</accession>
<dbReference type="SUPFAM" id="SSF69360">
    <property type="entry name" value="Cell wall binding repeat"/>
    <property type="match status" value="2"/>
</dbReference>
<name>A0A0J9BJL6_9FIRM</name>
<organism evidence="3 4">
    <name type="scientific">[Clostridium] citroniae WAL-19142</name>
    <dbReference type="NCBI Taxonomy" id="742734"/>
    <lineage>
        <taxon>Bacteria</taxon>
        <taxon>Bacillati</taxon>
        <taxon>Bacillota</taxon>
        <taxon>Clostridia</taxon>
        <taxon>Lachnospirales</taxon>
        <taxon>Lachnospiraceae</taxon>
        <taxon>Enterocloster</taxon>
    </lineage>
</organism>
<gene>
    <name evidence="3" type="ORF">HMPREF9470_00148</name>
</gene>
<evidence type="ECO:0000313" key="4">
    <source>
        <dbReference type="Proteomes" id="UP000037392"/>
    </source>
</evidence>
<evidence type="ECO:0000313" key="3">
    <source>
        <dbReference type="EMBL" id="KMW13227.1"/>
    </source>
</evidence>
<keyword evidence="2" id="KW-0732">Signal</keyword>
<feature type="signal peptide" evidence="2">
    <location>
        <begin position="1"/>
        <end position="27"/>
    </location>
</feature>
<evidence type="ECO:0000256" key="1">
    <source>
        <dbReference type="ARBA" id="ARBA00022737"/>
    </source>
</evidence>
<dbReference type="Pfam" id="PF19127">
    <property type="entry name" value="Choline_bind_3"/>
    <property type="match status" value="1"/>
</dbReference>
<comment type="caution">
    <text evidence="3">The sequence shown here is derived from an EMBL/GenBank/DDBJ whole genome shotgun (WGS) entry which is preliminary data.</text>
</comment>
<dbReference type="Proteomes" id="UP000037392">
    <property type="component" value="Unassembled WGS sequence"/>
</dbReference>
<reference evidence="3 4" key="1">
    <citation type="submission" date="2011-04" db="EMBL/GenBank/DDBJ databases">
        <title>The Genome Sequence of Clostridium citroniae WAL-19142.</title>
        <authorList>
            <consortium name="The Broad Institute Genome Sequencing Platform"/>
            <person name="Earl A."/>
            <person name="Ward D."/>
            <person name="Feldgarden M."/>
            <person name="Gevers D."/>
            <person name="Warren Y.A."/>
            <person name="Tyrrell K.L."/>
            <person name="Citron D.M."/>
            <person name="Goldstein E.J."/>
            <person name="Daigneault M."/>
            <person name="Allen-Vercoe E."/>
            <person name="Young S.K."/>
            <person name="Zeng Q."/>
            <person name="Gargeya S."/>
            <person name="Fitzgerald M."/>
            <person name="Haas B."/>
            <person name="Abouelleil A."/>
            <person name="Alvarado L."/>
            <person name="Arachchi H.M."/>
            <person name="Berlin A."/>
            <person name="Brown A."/>
            <person name="Chapman S.B."/>
            <person name="Chen Z."/>
            <person name="Dunbar C."/>
            <person name="Freedman E."/>
            <person name="Gearin G."/>
            <person name="Gellesch M."/>
            <person name="Goldberg J."/>
            <person name="Griggs A."/>
            <person name="Gujja S."/>
            <person name="Heilman E.R."/>
            <person name="Heiman D."/>
            <person name="Howarth C."/>
            <person name="Larson L."/>
            <person name="Lui A."/>
            <person name="MacDonald P.J."/>
            <person name="Mehta T."/>
            <person name="Montmayeur A."/>
            <person name="Murphy C."/>
            <person name="Neiman D."/>
            <person name="Pearson M."/>
            <person name="Priest M."/>
            <person name="Roberts A."/>
            <person name="Saif S."/>
            <person name="Shea T."/>
            <person name="Shenoy N."/>
            <person name="Sisk P."/>
            <person name="Stolte C."/>
            <person name="Sykes S."/>
            <person name="White J."/>
            <person name="Yandava C."/>
            <person name="Wortman J."/>
            <person name="Nusbaum C."/>
            <person name="Birren B."/>
        </authorList>
    </citation>
    <scope>NUCLEOTIDE SEQUENCE [LARGE SCALE GENOMIC DNA]</scope>
    <source>
        <strain evidence="3 4">WAL-19142</strain>
    </source>
</reference>
<dbReference type="EMBL" id="ADLK01000045">
    <property type="protein sequence ID" value="KMW13227.1"/>
    <property type="molecule type" value="Genomic_DNA"/>
</dbReference>
<feature type="chain" id="PRO_5005315390" description="Cell wall-binding repeat protein" evidence="2">
    <location>
        <begin position="28"/>
        <end position="597"/>
    </location>
</feature>
<proteinExistence type="predicted"/>
<evidence type="ECO:0008006" key="5">
    <source>
        <dbReference type="Google" id="ProtNLM"/>
    </source>
</evidence>
<keyword evidence="1" id="KW-0677">Repeat</keyword>
<dbReference type="GeneID" id="93163629"/>
<dbReference type="PATRIC" id="fig|742734.4.peg.156"/>
<dbReference type="InterPro" id="IPR018337">
    <property type="entry name" value="Cell_wall/Cho-bd_repeat"/>
</dbReference>